<dbReference type="SMART" id="SM00567">
    <property type="entry name" value="EZ_HEAT"/>
    <property type="match status" value="3"/>
</dbReference>
<reference evidence="2" key="1">
    <citation type="submission" date="2020-07" db="EMBL/GenBank/DDBJ databases">
        <title>Huge and variable diversity of episymbiotic CPR bacteria and DPANN archaea in groundwater ecosystems.</title>
        <authorList>
            <person name="He C.Y."/>
            <person name="Keren R."/>
            <person name="Whittaker M."/>
            <person name="Farag I.F."/>
            <person name="Doudna J."/>
            <person name="Cate J.H.D."/>
            <person name="Banfield J.F."/>
        </authorList>
    </citation>
    <scope>NUCLEOTIDE SEQUENCE</scope>
    <source>
        <strain evidence="2">NC_groundwater_580_Pr5_B-0.1um_64_19</strain>
    </source>
</reference>
<proteinExistence type="predicted"/>
<dbReference type="AlphaFoldDB" id="A0A932ENC6"/>
<evidence type="ECO:0000313" key="3">
    <source>
        <dbReference type="Proteomes" id="UP000779809"/>
    </source>
</evidence>
<dbReference type="Pfam" id="PF13646">
    <property type="entry name" value="HEAT_2"/>
    <property type="match status" value="1"/>
</dbReference>
<dbReference type="InterPro" id="IPR016024">
    <property type="entry name" value="ARM-type_fold"/>
</dbReference>
<dbReference type="Gene3D" id="1.25.10.10">
    <property type="entry name" value="Leucine-rich Repeat Variant"/>
    <property type="match status" value="1"/>
</dbReference>
<organism evidence="2 3">
    <name type="scientific">Candidatus Korobacter versatilis</name>
    <dbReference type="NCBI Taxonomy" id="658062"/>
    <lineage>
        <taxon>Bacteria</taxon>
        <taxon>Pseudomonadati</taxon>
        <taxon>Acidobacteriota</taxon>
        <taxon>Terriglobia</taxon>
        <taxon>Terriglobales</taxon>
        <taxon>Candidatus Korobacteraceae</taxon>
        <taxon>Candidatus Korobacter</taxon>
    </lineage>
</organism>
<sequence>MSNSDRDPLFFPPAKQPPEEEPEGYSAEVDAAGQQKRLKVIVVATALMLLCGLLYLKHDTVQAAWADLKARLGLAGEPVVAGPATLSEHEIEGLDQLPPQVQAQRLLERAINHYAGAAEQIEKRVGSWRGNIHEDQRLWALVTTALGSNDLRVRAAAIEVDMAARGTPKTPETVDKMVSEAEPGRADRTGALWALGELANRGFEPDRARQALVSYLNDPQEEARYWAVEGLALTGQDESIAPLLEVLRNDSSPRVRERAACSLAQSGMLDHAQRMKAVPELLNYADDPALDAQTHKWIFQALRDITGQNLGEDAATWRNWYSSQPRG</sequence>
<dbReference type="SUPFAM" id="SSF48371">
    <property type="entry name" value="ARM repeat"/>
    <property type="match status" value="1"/>
</dbReference>
<evidence type="ECO:0000256" key="1">
    <source>
        <dbReference type="SAM" id="MobiDB-lite"/>
    </source>
</evidence>
<gene>
    <name evidence="2" type="ORF">HYX28_00375</name>
</gene>
<dbReference type="InterPro" id="IPR004155">
    <property type="entry name" value="PBS_lyase_HEAT"/>
</dbReference>
<dbReference type="PANTHER" id="PTHR12697">
    <property type="entry name" value="PBS LYASE HEAT-LIKE PROTEIN"/>
    <property type="match status" value="1"/>
</dbReference>
<dbReference type="Proteomes" id="UP000779809">
    <property type="component" value="Unassembled WGS sequence"/>
</dbReference>
<evidence type="ECO:0000313" key="2">
    <source>
        <dbReference type="EMBL" id="MBI2677217.1"/>
    </source>
</evidence>
<comment type="caution">
    <text evidence="2">The sequence shown here is derived from an EMBL/GenBank/DDBJ whole genome shotgun (WGS) entry which is preliminary data.</text>
</comment>
<protein>
    <submittedName>
        <fullName evidence="2">HEAT repeat domain-containing protein</fullName>
    </submittedName>
</protein>
<dbReference type="GO" id="GO:0016491">
    <property type="term" value="F:oxidoreductase activity"/>
    <property type="evidence" value="ECO:0007669"/>
    <property type="project" value="TreeGrafter"/>
</dbReference>
<name>A0A932ENC6_9BACT</name>
<dbReference type="EMBL" id="JACPNR010000002">
    <property type="protein sequence ID" value="MBI2677217.1"/>
    <property type="molecule type" value="Genomic_DNA"/>
</dbReference>
<accession>A0A932ENC6</accession>
<feature type="region of interest" description="Disordered" evidence="1">
    <location>
        <begin position="1"/>
        <end position="23"/>
    </location>
</feature>
<dbReference type="PANTHER" id="PTHR12697:SF5">
    <property type="entry name" value="DEOXYHYPUSINE HYDROXYLASE"/>
    <property type="match status" value="1"/>
</dbReference>
<dbReference type="InterPro" id="IPR011989">
    <property type="entry name" value="ARM-like"/>
</dbReference>